<dbReference type="PIRSF" id="PIRSF006815">
    <property type="entry name" value="GcvPA"/>
    <property type="match status" value="1"/>
</dbReference>
<evidence type="ECO:0000256" key="4">
    <source>
        <dbReference type="HAMAP-Rule" id="MF_00712"/>
    </source>
</evidence>
<evidence type="ECO:0000256" key="5">
    <source>
        <dbReference type="SAM" id="MobiDB-lite"/>
    </source>
</evidence>
<dbReference type="Gene3D" id="3.40.640.10">
    <property type="entry name" value="Type I PLP-dependent aspartate aminotransferase-like (Major domain)"/>
    <property type="match status" value="1"/>
</dbReference>
<dbReference type="Proteomes" id="UP000265715">
    <property type="component" value="Unassembled WGS sequence"/>
</dbReference>
<dbReference type="InterPro" id="IPR015424">
    <property type="entry name" value="PyrdxlP-dep_Trfase"/>
</dbReference>
<name>A0A399EPY8_9DEIN</name>
<evidence type="ECO:0000256" key="2">
    <source>
        <dbReference type="ARBA" id="ARBA00023002"/>
    </source>
</evidence>
<organism evidence="7 8">
    <name type="scientific">Calidithermus terrae</name>
    <dbReference type="NCBI Taxonomy" id="1408545"/>
    <lineage>
        <taxon>Bacteria</taxon>
        <taxon>Thermotogati</taxon>
        <taxon>Deinococcota</taxon>
        <taxon>Deinococci</taxon>
        <taxon>Thermales</taxon>
        <taxon>Thermaceae</taxon>
        <taxon>Calidithermus</taxon>
    </lineage>
</organism>
<dbReference type="HAMAP" id="MF_00712">
    <property type="entry name" value="GcvPA"/>
    <property type="match status" value="1"/>
</dbReference>
<feature type="region of interest" description="Disordered" evidence="5">
    <location>
        <begin position="403"/>
        <end position="422"/>
    </location>
</feature>
<comment type="catalytic activity">
    <reaction evidence="3 4">
        <text>N(6)-[(R)-lipoyl]-L-lysyl-[glycine-cleavage complex H protein] + glycine + H(+) = N(6)-[(R)-S(8)-aminomethyldihydrolipoyl]-L-lysyl-[glycine-cleavage complex H protein] + CO2</text>
        <dbReference type="Rhea" id="RHEA:24304"/>
        <dbReference type="Rhea" id="RHEA-COMP:10494"/>
        <dbReference type="Rhea" id="RHEA-COMP:10495"/>
        <dbReference type="ChEBI" id="CHEBI:15378"/>
        <dbReference type="ChEBI" id="CHEBI:16526"/>
        <dbReference type="ChEBI" id="CHEBI:57305"/>
        <dbReference type="ChEBI" id="CHEBI:83099"/>
        <dbReference type="ChEBI" id="CHEBI:83143"/>
        <dbReference type="EC" id="1.4.4.2"/>
    </reaction>
</comment>
<dbReference type="GO" id="GO:0009116">
    <property type="term" value="P:nucleoside metabolic process"/>
    <property type="evidence" value="ECO:0007669"/>
    <property type="project" value="InterPro"/>
</dbReference>
<dbReference type="InterPro" id="IPR015421">
    <property type="entry name" value="PyrdxlP-dep_Trfase_major"/>
</dbReference>
<sequence>MDYTPHTPQDLQAMLERVGARSLLELFEDVPAEIRGPELRLDPPLSEAELMRHLRELAAQNGSAAASFLGGGIRSHYVPAVVPALAARAEFLTAYTPYQPEASQGLLQAIFEYQTMISELTGLPVANASMYDGSSALAEGVLLALRESGRMKVALSQGVHPEYRRVVQTYADAVGAEVVTLPLVEGKTASRLPEGVGAVVGQNPNFLGSVENLAPLAEAAHAAGAQFVAVVDPVSLAVLKAPGAYGADVAVGEGQPLGNAMAYGGPHFGFMAVRAELVRQLPGRLVSETTDAGGKRGYILTLQAREQYIRRAKAKSNITTNAQLTALMGAVYLAALGPQGLREVAVRSVANAHALAERLAAIPGVRLVTPAPFFNEFVLELPKPAEEVRRALAERGIHAASPVPAEYGPKAHGPARPGGNLAQAHGLARPEGNLAQAHGLARPEGNLAQAHGLARPEGNLAHLALFACTEQHTEADLERLEAALREVLA</sequence>
<dbReference type="CDD" id="cd00613">
    <property type="entry name" value="GDC-P"/>
    <property type="match status" value="1"/>
</dbReference>
<keyword evidence="2 4" id="KW-0560">Oxidoreductase</keyword>
<feature type="domain" description="Glycine cleavage system P-protein N-terminal" evidence="6">
    <location>
        <begin position="3"/>
        <end position="394"/>
    </location>
</feature>
<dbReference type="Gene3D" id="3.90.1150.10">
    <property type="entry name" value="Aspartate Aminotransferase, domain 1"/>
    <property type="match status" value="1"/>
</dbReference>
<keyword evidence="8" id="KW-1185">Reference proteome</keyword>
<accession>A0A399EPY8</accession>
<dbReference type="GO" id="GO:0004375">
    <property type="term" value="F:glycine dehydrogenase (decarboxylating) activity"/>
    <property type="evidence" value="ECO:0007669"/>
    <property type="project" value="UniProtKB-EC"/>
</dbReference>
<evidence type="ECO:0000256" key="3">
    <source>
        <dbReference type="ARBA" id="ARBA00049026"/>
    </source>
</evidence>
<dbReference type="EMBL" id="QXDL01000043">
    <property type="protein sequence ID" value="RIH86707.1"/>
    <property type="molecule type" value="Genomic_DNA"/>
</dbReference>
<evidence type="ECO:0000259" key="6">
    <source>
        <dbReference type="Pfam" id="PF02347"/>
    </source>
</evidence>
<dbReference type="RefSeq" id="WP_245971553.1">
    <property type="nucleotide sequence ID" value="NZ_QXDL01000043.1"/>
</dbReference>
<comment type="caution">
    <text evidence="7">The sequence shown here is derived from an EMBL/GenBank/DDBJ whole genome shotgun (WGS) entry which is preliminary data.</text>
</comment>
<dbReference type="InterPro" id="IPR020581">
    <property type="entry name" value="GDC_P"/>
</dbReference>
<dbReference type="NCBIfam" id="NF001696">
    <property type="entry name" value="PRK00451.1"/>
    <property type="match status" value="1"/>
</dbReference>
<reference evidence="7 8" key="1">
    <citation type="submission" date="2018-08" db="EMBL/GenBank/DDBJ databases">
        <title>Meiothermus terrae DSM 26712 genome sequencing project.</title>
        <authorList>
            <person name="Da Costa M.S."/>
            <person name="Albuquerque L."/>
            <person name="Raposo P."/>
            <person name="Froufe H.J.C."/>
            <person name="Barroso C.S."/>
            <person name="Egas C."/>
        </authorList>
    </citation>
    <scope>NUCLEOTIDE SEQUENCE [LARGE SCALE GENOMIC DNA]</scope>
    <source>
        <strain evidence="7 8">DSM 26712</strain>
    </source>
</reference>
<comment type="similarity">
    <text evidence="4">Belongs to the GcvP family. N-terminal subunit subfamily.</text>
</comment>
<dbReference type="PANTHER" id="PTHR42806:SF1">
    <property type="entry name" value="GLYCINE DEHYDROGENASE (DECARBOXYLATING)"/>
    <property type="match status" value="1"/>
</dbReference>
<evidence type="ECO:0000256" key="1">
    <source>
        <dbReference type="ARBA" id="ARBA00003788"/>
    </source>
</evidence>
<dbReference type="PANTHER" id="PTHR42806">
    <property type="entry name" value="GLYCINE CLEAVAGE SYSTEM P-PROTEIN"/>
    <property type="match status" value="1"/>
</dbReference>
<dbReference type="Pfam" id="PF02347">
    <property type="entry name" value="GDC-P"/>
    <property type="match status" value="1"/>
</dbReference>
<dbReference type="EC" id="1.4.4.2" evidence="4"/>
<evidence type="ECO:0000313" key="8">
    <source>
        <dbReference type="Proteomes" id="UP000265715"/>
    </source>
</evidence>
<evidence type="ECO:0000313" key="7">
    <source>
        <dbReference type="EMBL" id="RIH86707.1"/>
    </source>
</evidence>
<dbReference type="InterPro" id="IPR023010">
    <property type="entry name" value="GcvPA"/>
</dbReference>
<gene>
    <name evidence="4 7" type="primary">gcvPA</name>
    <name evidence="7" type="ORF">Mterra_01374</name>
</gene>
<dbReference type="InterPro" id="IPR015422">
    <property type="entry name" value="PyrdxlP-dep_Trfase_small"/>
</dbReference>
<dbReference type="InterPro" id="IPR049315">
    <property type="entry name" value="GDC-P_N"/>
</dbReference>
<protein>
    <recommendedName>
        <fullName evidence="4">Probable glycine dehydrogenase (decarboxylating) subunit 1</fullName>
        <ecNumber evidence="4">1.4.4.2</ecNumber>
    </recommendedName>
    <alternativeName>
        <fullName evidence="4">Glycine cleavage system P-protein subunit 1</fullName>
    </alternativeName>
    <alternativeName>
        <fullName evidence="4">Glycine decarboxylase subunit 1</fullName>
    </alternativeName>
    <alternativeName>
        <fullName evidence="4">Glycine dehydrogenase (aminomethyl-transferring) subunit 1</fullName>
    </alternativeName>
</protein>
<proteinExistence type="inferred from homology"/>
<dbReference type="GO" id="GO:0019464">
    <property type="term" value="P:glycine decarboxylation via glycine cleavage system"/>
    <property type="evidence" value="ECO:0007669"/>
    <property type="project" value="UniProtKB-UniRule"/>
</dbReference>
<comment type="subunit">
    <text evidence="4">The glycine cleavage system is composed of four proteins: P, T, L and H. In this organism, the P 'protein' is a heterodimer of two subunits.</text>
</comment>
<dbReference type="SUPFAM" id="SSF53383">
    <property type="entry name" value="PLP-dependent transferases"/>
    <property type="match status" value="1"/>
</dbReference>
<dbReference type="AlphaFoldDB" id="A0A399EPY8"/>
<comment type="function">
    <text evidence="1 4">The glycine cleavage system catalyzes the degradation of glycine. The P protein binds the alpha-amino group of glycine through its pyridoxal phosphate cofactor; CO(2) is released and the remaining methylamine moiety is then transferred to the lipoamide cofactor of the H protein.</text>
</comment>